<keyword evidence="8" id="KW-1185">Reference proteome</keyword>
<evidence type="ECO:0000256" key="5">
    <source>
        <dbReference type="ARBA" id="ARBA00023180"/>
    </source>
</evidence>
<keyword evidence="3" id="KW-0732">Signal</keyword>
<keyword evidence="5" id="KW-0325">Glycoprotein</keyword>
<dbReference type="GeneID" id="103601627"/>
<dbReference type="InterPro" id="IPR001073">
    <property type="entry name" value="C1q_dom"/>
</dbReference>
<organism evidence="8 9">
    <name type="scientific">Galeopterus variegatus</name>
    <name type="common">Malayan flying lemur</name>
    <name type="synonym">Cynocephalus variegatus</name>
    <dbReference type="NCBI Taxonomy" id="482537"/>
    <lineage>
        <taxon>Eukaryota</taxon>
        <taxon>Metazoa</taxon>
        <taxon>Chordata</taxon>
        <taxon>Craniata</taxon>
        <taxon>Vertebrata</taxon>
        <taxon>Euteleostomi</taxon>
        <taxon>Mammalia</taxon>
        <taxon>Eutheria</taxon>
        <taxon>Euarchontoglires</taxon>
        <taxon>Dermoptera</taxon>
        <taxon>Cynocephalidae</taxon>
        <taxon>Galeopterus</taxon>
    </lineage>
</organism>
<proteinExistence type="predicted"/>
<evidence type="ECO:0000256" key="6">
    <source>
        <dbReference type="SAM" id="MobiDB-lite"/>
    </source>
</evidence>
<comment type="subcellular location">
    <subcellularLocation>
        <location evidence="1">Secreted</location>
    </subcellularLocation>
</comment>
<evidence type="ECO:0000259" key="7">
    <source>
        <dbReference type="PROSITE" id="PS50871"/>
    </source>
</evidence>
<keyword evidence="2" id="KW-0964">Secreted</keyword>
<evidence type="ECO:0000256" key="2">
    <source>
        <dbReference type="ARBA" id="ARBA00022525"/>
    </source>
</evidence>
<evidence type="ECO:0000313" key="8">
    <source>
        <dbReference type="Proteomes" id="UP000694923"/>
    </source>
</evidence>
<evidence type="ECO:0000256" key="1">
    <source>
        <dbReference type="ARBA" id="ARBA00004613"/>
    </source>
</evidence>
<evidence type="ECO:0000256" key="4">
    <source>
        <dbReference type="ARBA" id="ARBA00023157"/>
    </source>
</evidence>
<protein>
    <submittedName>
        <fullName evidence="9">Protein FAM132B</fullName>
    </submittedName>
</protein>
<dbReference type="Gene3D" id="1.20.5.320">
    <property type="entry name" value="6-Phosphogluconate Dehydrogenase, domain 3"/>
    <property type="match status" value="1"/>
</dbReference>
<dbReference type="PANTHER" id="PTHR24019:SF11">
    <property type="entry name" value="ERYTHROFERRONE"/>
    <property type="match status" value="1"/>
</dbReference>
<reference evidence="9" key="1">
    <citation type="submission" date="2025-08" db="UniProtKB">
        <authorList>
            <consortium name="RefSeq"/>
        </authorList>
    </citation>
    <scope>IDENTIFICATION</scope>
</reference>
<gene>
    <name evidence="9" type="primary">FAM132B</name>
</gene>
<sequence>PAETRAEPAARPPEPTTENVHSIDPRDTWMLFVRQSDKGVNGKRRSRTKAKKLKLGLPGPPGPPGPQGPPGPIILPEALLKEFQLLLKGAVRQRERAEPKPSLAEPPRRGPPRPRDRLRLLICIQSQCQRNASLEAVMGLESSSELFTISVNGVLYLQAGQYTSVFLDNASGSSLTVRSGSHFSAVLLGV</sequence>
<evidence type="ECO:0000313" key="9">
    <source>
        <dbReference type="RefSeq" id="XP_008584280.1"/>
    </source>
</evidence>
<keyword evidence="4" id="KW-1015">Disulfide bond</keyword>
<dbReference type="Proteomes" id="UP000694923">
    <property type="component" value="Unplaced"/>
</dbReference>
<name>A0ABM0RUI9_GALVR</name>
<feature type="non-terminal residue" evidence="9">
    <location>
        <position position="1"/>
    </location>
</feature>
<evidence type="ECO:0000256" key="3">
    <source>
        <dbReference type="ARBA" id="ARBA00022729"/>
    </source>
</evidence>
<dbReference type="InterPro" id="IPR052136">
    <property type="entry name" value="Adipolin/Erythroferrone-rel"/>
</dbReference>
<feature type="compositionally biased region" description="Pro residues" evidence="6">
    <location>
        <begin position="58"/>
        <end position="73"/>
    </location>
</feature>
<feature type="region of interest" description="Disordered" evidence="6">
    <location>
        <begin position="91"/>
        <end position="115"/>
    </location>
</feature>
<feature type="compositionally biased region" description="Basic residues" evidence="6">
    <location>
        <begin position="41"/>
        <end position="54"/>
    </location>
</feature>
<dbReference type="PROSITE" id="PS50871">
    <property type="entry name" value="C1Q"/>
    <property type="match status" value="1"/>
</dbReference>
<accession>A0ABM0RUI9</accession>
<dbReference type="PANTHER" id="PTHR24019">
    <property type="entry name" value="ADIPOLIN"/>
    <property type="match status" value="1"/>
</dbReference>
<feature type="region of interest" description="Disordered" evidence="6">
    <location>
        <begin position="1"/>
        <end position="73"/>
    </location>
</feature>
<feature type="domain" description="C1q" evidence="7">
    <location>
        <begin position="113"/>
        <end position="190"/>
    </location>
</feature>
<dbReference type="RefSeq" id="XP_008584280.1">
    <property type="nucleotide sequence ID" value="XM_008586058.1"/>
</dbReference>